<feature type="compositionally biased region" description="Polar residues" evidence="1">
    <location>
        <begin position="170"/>
        <end position="195"/>
    </location>
</feature>
<dbReference type="CDD" id="cd00037">
    <property type="entry name" value="CLECT"/>
    <property type="match status" value="2"/>
</dbReference>
<protein>
    <recommendedName>
        <fullName evidence="3">C-type lectin domain-containing protein</fullName>
    </recommendedName>
</protein>
<accession>A0A8S1HV30</accession>
<feature type="signal peptide" evidence="2">
    <location>
        <begin position="1"/>
        <end position="16"/>
    </location>
</feature>
<feature type="chain" id="PRO_5035939774" description="C-type lectin domain-containing protein" evidence="2">
    <location>
        <begin position="17"/>
        <end position="336"/>
    </location>
</feature>
<sequence length="336" mass="36753">MLALWTVLLLFSAVQSQGCWNPRDVHIGNNCYTFVDKIHTYSNARAYCHSVHASLAGVQSAIDANFLAANAGSQFGVTNGDFWIGLSRAGSEASFKWDDGTSVTFTNWGPGYPNSQNYVAESIANGRWKTLAGAAELPLVCSYDPKEVITTGSPMKTTKVTKTSVVPTKQASTTRGTRLQSGSTNQSPSFTTSQPVSNSCPQGFKFSKLTKKCYIVVMYGDDDSYPDVPTNAPPLTREQQRCTKVGATLATIHSQEENEFVRTLFPENVSYCTAGLRNINSSSSEGDWEWIDGTKMDYSNFSPSFPKPNDSIVQIGHGFWVTYTRTTPLEGVICMK</sequence>
<feature type="compositionally biased region" description="Low complexity" evidence="1">
    <location>
        <begin position="159"/>
        <end position="169"/>
    </location>
</feature>
<proteinExistence type="predicted"/>
<feature type="domain" description="C-type lectin" evidence="3">
    <location>
        <begin position="27"/>
        <end position="142"/>
    </location>
</feature>
<evidence type="ECO:0000256" key="1">
    <source>
        <dbReference type="SAM" id="MobiDB-lite"/>
    </source>
</evidence>
<evidence type="ECO:0000259" key="3">
    <source>
        <dbReference type="PROSITE" id="PS50041"/>
    </source>
</evidence>
<dbReference type="AlphaFoldDB" id="A0A8S1HV30"/>
<gene>
    <name evidence="4" type="ORF">CAUJ_LOCUS15578</name>
</gene>
<keyword evidence="5" id="KW-1185">Reference proteome</keyword>
<dbReference type="GO" id="GO:0045087">
    <property type="term" value="P:innate immune response"/>
    <property type="evidence" value="ECO:0007669"/>
    <property type="project" value="TreeGrafter"/>
</dbReference>
<keyword evidence="2" id="KW-0732">Signal</keyword>
<dbReference type="PANTHER" id="PTHR23062">
    <property type="entry name" value="HYPOTHETICAL PROTEIN C.ELEGANS"/>
    <property type="match status" value="1"/>
</dbReference>
<reference evidence="4" key="1">
    <citation type="submission" date="2020-10" db="EMBL/GenBank/DDBJ databases">
        <authorList>
            <person name="Kikuchi T."/>
        </authorList>
    </citation>
    <scope>NUCLEOTIDE SEQUENCE</scope>
    <source>
        <strain evidence="4">NKZ352</strain>
    </source>
</reference>
<dbReference type="Gene3D" id="3.10.100.10">
    <property type="entry name" value="Mannose-Binding Protein A, subunit A"/>
    <property type="match status" value="2"/>
</dbReference>
<dbReference type="Pfam" id="PF00059">
    <property type="entry name" value="Lectin_C"/>
    <property type="match status" value="2"/>
</dbReference>
<feature type="domain" description="C-type lectin" evidence="3">
    <location>
        <begin position="242"/>
        <end position="320"/>
    </location>
</feature>
<organism evidence="4 5">
    <name type="scientific">Caenorhabditis auriculariae</name>
    <dbReference type="NCBI Taxonomy" id="2777116"/>
    <lineage>
        <taxon>Eukaryota</taxon>
        <taxon>Metazoa</taxon>
        <taxon>Ecdysozoa</taxon>
        <taxon>Nematoda</taxon>
        <taxon>Chromadorea</taxon>
        <taxon>Rhabditida</taxon>
        <taxon>Rhabditina</taxon>
        <taxon>Rhabditomorpha</taxon>
        <taxon>Rhabditoidea</taxon>
        <taxon>Rhabditidae</taxon>
        <taxon>Peloderinae</taxon>
        <taxon>Caenorhabditis</taxon>
    </lineage>
</organism>
<dbReference type="Proteomes" id="UP000835052">
    <property type="component" value="Unassembled WGS sequence"/>
</dbReference>
<dbReference type="InterPro" id="IPR016187">
    <property type="entry name" value="CTDL_fold"/>
</dbReference>
<feature type="region of interest" description="Disordered" evidence="1">
    <location>
        <begin position="159"/>
        <end position="195"/>
    </location>
</feature>
<evidence type="ECO:0000313" key="4">
    <source>
        <dbReference type="EMBL" id="CAD6199678.1"/>
    </source>
</evidence>
<dbReference type="PROSITE" id="PS50041">
    <property type="entry name" value="C_TYPE_LECTIN_2"/>
    <property type="match status" value="2"/>
</dbReference>
<comment type="caution">
    <text evidence="4">The sequence shown here is derived from an EMBL/GenBank/DDBJ whole genome shotgun (WGS) entry which is preliminary data.</text>
</comment>
<name>A0A8S1HV30_9PELO</name>
<dbReference type="InterPro" id="IPR016186">
    <property type="entry name" value="C-type_lectin-like/link_sf"/>
</dbReference>
<dbReference type="InterPro" id="IPR001304">
    <property type="entry name" value="C-type_lectin-like"/>
</dbReference>
<dbReference type="OrthoDB" id="5801845at2759"/>
<evidence type="ECO:0000313" key="5">
    <source>
        <dbReference type="Proteomes" id="UP000835052"/>
    </source>
</evidence>
<evidence type="ECO:0000256" key="2">
    <source>
        <dbReference type="SAM" id="SignalP"/>
    </source>
</evidence>
<dbReference type="EMBL" id="CAJGYM010000194">
    <property type="protein sequence ID" value="CAD6199678.1"/>
    <property type="molecule type" value="Genomic_DNA"/>
</dbReference>
<dbReference type="SUPFAM" id="SSF56436">
    <property type="entry name" value="C-type lectin-like"/>
    <property type="match status" value="2"/>
</dbReference>
<dbReference type="SMART" id="SM00034">
    <property type="entry name" value="CLECT"/>
    <property type="match status" value="2"/>
</dbReference>